<dbReference type="KEGG" id="mtim:DIR46_07530"/>
<organism evidence="1 2">
    <name type="scientific">Massilia oculi</name>
    <dbReference type="NCBI Taxonomy" id="945844"/>
    <lineage>
        <taxon>Bacteria</taxon>
        <taxon>Pseudomonadati</taxon>
        <taxon>Pseudomonadota</taxon>
        <taxon>Betaproteobacteria</taxon>
        <taxon>Burkholderiales</taxon>
        <taxon>Oxalobacteraceae</taxon>
        <taxon>Telluria group</taxon>
        <taxon>Massilia</taxon>
    </lineage>
</organism>
<dbReference type="Proteomes" id="UP000245820">
    <property type="component" value="Chromosome"/>
</dbReference>
<reference evidence="1 2" key="1">
    <citation type="submission" date="2018-05" db="EMBL/GenBank/DDBJ databases">
        <title>Complete genome sequence of Massilia oculi sp. nov. CCUG 43427T (=DSM 26321T), the type strain of M. oculi, and comparison with genome sequences of other Massilia strains.</title>
        <authorList>
            <person name="Zhu B."/>
        </authorList>
    </citation>
    <scope>NUCLEOTIDE SEQUENCE [LARGE SCALE GENOMIC DNA]</scope>
    <source>
        <strain evidence="1 2">CCUG 43427</strain>
    </source>
</reference>
<accession>A0A2S2DG31</accession>
<gene>
    <name evidence="1" type="ORF">DIR46_07530</name>
</gene>
<evidence type="ECO:0000313" key="2">
    <source>
        <dbReference type="Proteomes" id="UP000245820"/>
    </source>
</evidence>
<dbReference type="EMBL" id="CP029343">
    <property type="protein sequence ID" value="AWL04301.1"/>
    <property type="molecule type" value="Genomic_DNA"/>
</dbReference>
<evidence type="ECO:0000313" key="1">
    <source>
        <dbReference type="EMBL" id="AWL04301.1"/>
    </source>
</evidence>
<sequence>MLHLVRCGGTSTPTALLRAVVYPRARAEFDVAVIGLLERQGLVVRTNETVLLTVWGRQLVEPEPAPVAEVAVVTPGRYAPPMRPLSLKNRPRLVSMRPGSLAYRDIPSRMANELVDHVEKATT</sequence>
<proteinExistence type="predicted"/>
<dbReference type="AlphaFoldDB" id="A0A2S2DG31"/>
<dbReference type="OrthoDB" id="8778301at2"/>
<protein>
    <submittedName>
        <fullName evidence="1">Uncharacterized protein</fullName>
    </submittedName>
</protein>
<keyword evidence="2" id="KW-1185">Reference proteome</keyword>
<name>A0A2S2DG31_9BURK</name>